<evidence type="ECO:0000259" key="1">
    <source>
        <dbReference type="Pfam" id="PF01370"/>
    </source>
</evidence>
<dbReference type="AlphaFoldDB" id="A0A4R7AUP6"/>
<dbReference type="PANTHER" id="PTHR48079:SF6">
    <property type="entry name" value="NAD(P)-BINDING DOMAIN-CONTAINING PROTEIN-RELATED"/>
    <property type="match status" value="1"/>
</dbReference>
<dbReference type="InterPro" id="IPR051783">
    <property type="entry name" value="NAD(P)-dependent_oxidoreduct"/>
</dbReference>
<name>A0A4R7AUP6_9NEIS</name>
<dbReference type="SUPFAM" id="SSF51735">
    <property type="entry name" value="NAD(P)-binding Rossmann-fold domains"/>
    <property type="match status" value="1"/>
</dbReference>
<comment type="caution">
    <text evidence="2">The sequence shown here is derived from an EMBL/GenBank/DDBJ whole genome shotgun (WGS) entry which is preliminary data.</text>
</comment>
<dbReference type="OrthoDB" id="9808276at2"/>
<organism evidence="2 3">
    <name type="scientific">Paludibacterium purpuratum</name>
    <dbReference type="NCBI Taxonomy" id="1144873"/>
    <lineage>
        <taxon>Bacteria</taxon>
        <taxon>Pseudomonadati</taxon>
        <taxon>Pseudomonadota</taxon>
        <taxon>Betaproteobacteria</taxon>
        <taxon>Neisseriales</taxon>
        <taxon>Chromobacteriaceae</taxon>
        <taxon>Paludibacterium</taxon>
    </lineage>
</organism>
<keyword evidence="3" id="KW-1185">Reference proteome</keyword>
<proteinExistence type="predicted"/>
<dbReference type="Proteomes" id="UP000295611">
    <property type="component" value="Unassembled WGS sequence"/>
</dbReference>
<dbReference type="EMBL" id="SNZP01000021">
    <property type="protein sequence ID" value="TDR70727.1"/>
    <property type="molecule type" value="Genomic_DNA"/>
</dbReference>
<dbReference type="InterPro" id="IPR036291">
    <property type="entry name" value="NAD(P)-bd_dom_sf"/>
</dbReference>
<dbReference type="Gene3D" id="3.40.50.720">
    <property type="entry name" value="NAD(P)-binding Rossmann-like Domain"/>
    <property type="match status" value="1"/>
</dbReference>
<dbReference type="RefSeq" id="WP_133684086.1">
    <property type="nucleotide sequence ID" value="NZ_SNZP01000021.1"/>
</dbReference>
<dbReference type="GO" id="GO:0004029">
    <property type="term" value="F:aldehyde dehydrogenase (NAD+) activity"/>
    <property type="evidence" value="ECO:0007669"/>
    <property type="project" value="TreeGrafter"/>
</dbReference>
<evidence type="ECO:0000313" key="2">
    <source>
        <dbReference type="EMBL" id="TDR70727.1"/>
    </source>
</evidence>
<sequence length="297" mass="32885">MQTLLIAGLGDVARRAIPLLRGHWRLLALTHTPEARRLARELGVRSIAADLDRADSLGRLAALAQAILYTAPPPSSGEHDPRLLNLLSALRKANSIPQRLVYISTSGVYGDYGGQWIDECAPCRPRTARARRRLAAEKLLRHAAAWPMTVTILRAPGIYAEDRLPLDRLRAGTPAAIAADDGFGNHIHADDLARLCARALRRKGGIRIYNACDDEPLRFGDWFDLLADRFALPRPPRLPLAALLQTLSPMQASFLAESRRIKNDRLKRELGDVLRHRSARAFLATTDDALALGDKFR</sequence>
<accession>A0A4R7AUP6</accession>
<feature type="domain" description="NAD-dependent epimerase/dehydratase" evidence="1">
    <location>
        <begin position="84"/>
        <end position="211"/>
    </location>
</feature>
<dbReference type="Pfam" id="PF01370">
    <property type="entry name" value="Epimerase"/>
    <property type="match status" value="1"/>
</dbReference>
<dbReference type="GO" id="GO:0005737">
    <property type="term" value="C:cytoplasm"/>
    <property type="evidence" value="ECO:0007669"/>
    <property type="project" value="TreeGrafter"/>
</dbReference>
<dbReference type="PANTHER" id="PTHR48079">
    <property type="entry name" value="PROTEIN YEEZ"/>
    <property type="match status" value="1"/>
</dbReference>
<evidence type="ECO:0000313" key="3">
    <source>
        <dbReference type="Proteomes" id="UP000295611"/>
    </source>
</evidence>
<protein>
    <submittedName>
        <fullName evidence="2">Nucleoside-diphosphate-sugar epimerase</fullName>
    </submittedName>
</protein>
<reference evidence="2 3" key="1">
    <citation type="submission" date="2019-03" db="EMBL/GenBank/DDBJ databases">
        <title>Genomic Encyclopedia of Type Strains, Phase III (KMG-III): the genomes of soil and plant-associated and newly described type strains.</title>
        <authorList>
            <person name="Whitman W."/>
        </authorList>
    </citation>
    <scope>NUCLEOTIDE SEQUENCE [LARGE SCALE GENOMIC DNA]</scope>
    <source>
        <strain evidence="2 3">CECT 8976</strain>
    </source>
</reference>
<dbReference type="InterPro" id="IPR001509">
    <property type="entry name" value="Epimerase_deHydtase"/>
</dbReference>
<gene>
    <name evidence="2" type="ORF">DFP86_1213</name>
</gene>